<feature type="region of interest" description="Disordered" evidence="8">
    <location>
        <begin position="829"/>
        <end position="857"/>
    </location>
</feature>
<dbReference type="InterPro" id="IPR006768">
    <property type="entry name" value="Cwf19-like_C_dom-1"/>
</dbReference>
<evidence type="ECO:0000313" key="14">
    <source>
        <dbReference type="Proteomes" id="UP000187429"/>
    </source>
</evidence>
<feature type="compositionally biased region" description="Polar residues" evidence="8">
    <location>
        <begin position="829"/>
        <end position="838"/>
    </location>
</feature>
<dbReference type="CDD" id="cd07380">
    <property type="entry name" value="MPP_CWF19_N"/>
    <property type="match status" value="1"/>
</dbReference>
<dbReference type="InterPro" id="IPR006767">
    <property type="entry name" value="Cwf19-like_C_dom-2"/>
</dbReference>
<accession>A0A1R1YTW9</accession>
<evidence type="ECO:0000256" key="8">
    <source>
        <dbReference type="SAM" id="MobiDB-lite"/>
    </source>
</evidence>
<evidence type="ECO:0000256" key="4">
    <source>
        <dbReference type="ARBA" id="ARBA00022771"/>
    </source>
</evidence>
<dbReference type="EMBL" id="LSSM01000027">
    <property type="protein sequence ID" value="OMJ30338.1"/>
    <property type="molecule type" value="Genomic_DNA"/>
</dbReference>
<dbReference type="GO" id="GO:0006882">
    <property type="term" value="P:intracellular zinc ion homeostasis"/>
    <property type="evidence" value="ECO:0007669"/>
    <property type="project" value="TreeGrafter"/>
</dbReference>
<feature type="domain" description="Cwf19-like protein C-terminal" evidence="10">
    <location>
        <begin position="1089"/>
        <end position="1169"/>
    </location>
</feature>
<gene>
    <name evidence="13" type="ORF">AYI69_g134</name>
</gene>
<dbReference type="Proteomes" id="UP000187429">
    <property type="component" value="Unassembled WGS sequence"/>
</dbReference>
<keyword evidence="14" id="KW-1185">Reference proteome</keyword>
<keyword evidence="2 9" id="KW-0812">Transmembrane</keyword>
<keyword evidence="3" id="KW-0479">Metal-binding</keyword>
<keyword evidence="6 9" id="KW-1133">Transmembrane helix</keyword>
<feature type="compositionally biased region" description="Low complexity" evidence="8">
    <location>
        <begin position="285"/>
        <end position="299"/>
    </location>
</feature>
<dbReference type="PANTHER" id="PTHR16950">
    <property type="entry name" value="ZINC TRANSPORTER SLC39A7 HISTIDINE-RICH MEMBRANE PROTEIN KE4"/>
    <property type="match status" value="1"/>
</dbReference>
<feature type="domain" description="Zinc knuckle CX2CX3GHX4C" evidence="12">
    <location>
        <begin position="885"/>
        <end position="903"/>
    </location>
</feature>
<evidence type="ECO:0000259" key="12">
    <source>
        <dbReference type="Pfam" id="PF13696"/>
    </source>
</evidence>
<evidence type="ECO:0000256" key="2">
    <source>
        <dbReference type="ARBA" id="ARBA00022692"/>
    </source>
</evidence>
<feature type="transmembrane region" description="Helical" evidence="9">
    <location>
        <begin position="242"/>
        <end position="260"/>
    </location>
</feature>
<comment type="caution">
    <text evidence="13">The sequence shown here is derived from an EMBL/GenBank/DDBJ whole genome shotgun (WGS) entry which is preliminary data.</text>
</comment>
<evidence type="ECO:0000256" key="5">
    <source>
        <dbReference type="ARBA" id="ARBA00022833"/>
    </source>
</evidence>
<feature type="transmembrane region" description="Helical" evidence="9">
    <location>
        <begin position="179"/>
        <end position="197"/>
    </location>
</feature>
<evidence type="ECO:0000259" key="10">
    <source>
        <dbReference type="Pfam" id="PF04676"/>
    </source>
</evidence>
<dbReference type="Pfam" id="PF13696">
    <property type="entry name" value="zf-CCHC_2"/>
    <property type="match status" value="1"/>
</dbReference>
<feature type="region of interest" description="Disordered" evidence="8">
    <location>
        <begin position="270"/>
        <end position="330"/>
    </location>
</feature>
<evidence type="ECO:0000256" key="9">
    <source>
        <dbReference type="SAM" id="Phobius"/>
    </source>
</evidence>
<dbReference type="GO" id="GO:0016020">
    <property type="term" value="C:membrane"/>
    <property type="evidence" value="ECO:0007669"/>
    <property type="project" value="UniProtKB-SubCell"/>
</dbReference>
<evidence type="ECO:0000256" key="1">
    <source>
        <dbReference type="ARBA" id="ARBA00004141"/>
    </source>
</evidence>
<keyword evidence="5" id="KW-0862">Zinc</keyword>
<protein>
    <submittedName>
        <fullName evidence="13">CWF19-like protein 1-like protein</fullName>
    </submittedName>
</protein>
<keyword evidence="7 9" id="KW-0472">Membrane</keyword>
<organism evidence="13 14">
    <name type="scientific">Smittium culicis</name>
    <dbReference type="NCBI Taxonomy" id="133412"/>
    <lineage>
        <taxon>Eukaryota</taxon>
        <taxon>Fungi</taxon>
        <taxon>Fungi incertae sedis</taxon>
        <taxon>Zoopagomycota</taxon>
        <taxon>Kickxellomycotina</taxon>
        <taxon>Harpellomycetes</taxon>
        <taxon>Harpellales</taxon>
        <taxon>Legeriomycetaceae</taxon>
        <taxon>Smittium</taxon>
    </lineage>
</organism>
<feature type="compositionally biased region" description="Basic and acidic residues" evidence="8">
    <location>
        <begin position="312"/>
        <end position="324"/>
    </location>
</feature>
<feature type="domain" description="Cwf19-like C-terminal" evidence="11">
    <location>
        <begin position="920"/>
        <end position="1069"/>
    </location>
</feature>
<dbReference type="InterPro" id="IPR003689">
    <property type="entry name" value="ZIP"/>
</dbReference>
<dbReference type="Gene3D" id="4.10.60.10">
    <property type="entry name" value="Zinc finger, CCHC-type"/>
    <property type="match status" value="1"/>
</dbReference>
<dbReference type="Pfam" id="PF04676">
    <property type="entry name" value="CwfJ_C_2"/>
    <property type="match status" value="1"/>
</dbReference>
<comment type="subcellular location">
    <subcellularLocation>
        <location evidence="1">Membrane</location>
        <topology evidence="1">Multi-pass membrane protein</topology>
    </subcellularLocation>
</comment>
<dbReference type="AlphaFoldDB" id="A0A1R1YTW9"/>
<dbReference type="OrthoDB" id="200954at2759"/>
<dbReference type="PANTHER" id="PTHR16950:SF16">
    <property type="entry name" value="ZINC TRANSPORTER ZIP13"/>
    <property type="match status" value="1"/>
</dbReference>
<feature type="transmembrane region" description="Helical" evidence="9">
    <location>
        <begin position="209"/>
        <end position="230"/>
    </location>
</feature>
<sequence>MRLPTFRSFSQLSFSLIAIAITTSNLHLTIAHGNHGHSKPSHLEVKAVDQRFWESCLVYKKIESLLKDPKISKTDPIKTFFDTLDTSHCQPSDSSKTGPCAIYNSIQNVFASDSESPQQTADKILAIIKNASFAQSAHNHSHGHHHSHSHNHSNSLFKRASDYIENALFPKTNHPAKSAILATFYISLFPNLILLIIPQNLSPNFLRIMVSFAVGGLLGDVFLHLLPHIFSSSAHSHDSHSRNTILGIFIFVGLLSFMTVDKTMRLFGDGHSHSHSHSHSHAHSHTNPTATSTATASTHNDLRQRPSKSSSKHQDSKPQPESKPKSQQVQHSAYMNLIADATHNFTDGLAISSSFYISPAAGLSTFFAVFMHEIPHELGDFAILIQSGFSQWQALSSQFVTAIGAMLGAVTGVLIEEIGLGNSINFYNLITLSGPVFSKPLINSSSSSSIPIPILNPLLASFSSLSEFLPSSVYGVSFSELVIPFTAGGFIYIATVGVIPDLINPPPQSPSADSKSAPNLSLAAITETVAMLIVVGSVNGDYVSFFDKISKFNAKNGPFDSLLITGDFFGPSSYDLPHLPTATNNVPSPSTNTENSNDDLIRLLSNQISIPIPAFIIAGSRNLPSSVSEKVGDLSSGGEICSNLFYLGKSGIYKTFDGVRIAYLSGTETSASESTTDNQEFPSYNNTDIENITKAAGNQNAGSNASPELQQVDILISYQWPENVQTNSATPPALPHPPSPSSPSLSRLCLLLKPRYHFASSNNVFFEREPFRYDSQISRSIDINSDHSNIAVFTRFIGLGAFKGPNKSRWFYAMNITPLQKLLNDNSSKIQEPENTTDCPFDLPRQGNKRHHDSNSEINSYLFDNNSSHQLNNNQPPTLTKKMPPNGYICKICNVPGHYIQDCELKNSNNDNSSKRPKYDVKANCWFCLSNPKIDKNLIAYIGNETYLTMAKGMLIPTNSLLTNIADGNSLQDSPSADINDPIIPGGGHVLIIPIEHVSSTNTQIDSQSNLHAIKTEINNHLVSLNSLFNNYNCSAVSFSLIKPSSNMHIFTQVVPLPLHLVPKVKHAFHDFGMPENLNWSNQEPDQGSLNPNGGYVQVTLHGSDDSSSQPLDHIFATFDNMYKFDAQFGRRVLSSLLNIENGADWKSCVLSSDLEYKMTKTFASIYKPLQ</sequence>
<dbReference type="GO" id="GO:0005385">
    <property type="term" value="F:zinc ion transmembrane transporter activity"/>
    <property type="evidence" value="ECO:0007669"/>
    <property type="project" value="TreeGrafter"/>
</dbReference>
<evidence type="ECO:0000256" key="6">
    <source>
        <dbReference type="ARBA" id="ARBA00022989"/>
    </source>
</evidence>
<reference evidence="14" key="1">
    <citation type="submission" date="2017-01" db="EMBL/GenBank/DDBJ databases">
        <authorList>
            <person name="Wang Y."/>
            <person name="White M."/>
            <person name="Kvist S."/>
            <person name="Moncalvo J.-M."/>
        </authorList>
    </citation>
    <scope>NUCLEOTIDE SEQUENCE [LARGE SCALE GENOMIC DNA]</scope>
    <source>
        <strain evidence="14">ID-206-W2</strain>
    </source>
</reference>
<proteinExistence type="predicted"/>
<dbReference type="Pfam" id="PF02535">
    <property type="entry name" value="Zip"/>
    <property type="match status" value="1"/>
</dbReference>
<dbReference type="GO" id="GO:0008270">
    <property type="term" value="F:zinc ion binding"/>
    <property type="evidence" value="ECO:0007669"/>
    <property type="project" value="UniProtKB-KW"/>
</dbReference>
<dbReference type="InterPro" id="IPR025829">
    <property type="entry name" value="Zn_knuckle_CX2CX3GHX4C"/>
</dbReference>
<evidence type="ECO:0000256" key="7">
    <source>
        <dbReference type="ARBA" id="ARBA00023136"/>
    </source>
</evidence>
<evidence type="ECO:0000259" key="11">
    <source>
        <dbReference type="Pfam" id="PF04677"/>
    </source>
</evidence>
<feature type="compositionally biased region" description="Basic residues" evidence="8">
    <location>
        <begin position="273"/>
        <end position="284"/>
    </location>
</feature>
<evidence type="ECO:0000256" key="3">
    <source>
        <dbReference type="ARBA" id="ARBA00022723"/>
    </source>
</evidence>
<name>A0A1R1YTW9_9FUNG</name>
<dbReference type="Pfam" id="PF04677">
    <property type="entry name" value="CwfJ_C_1"/>
    <property type="match status" value="1"/>
</dbReference>
<evidence type="ECO:0000313" key="13">
    <source>
        <dbReference type="EMBL" id="OMJ30338.1"/>
    </source>
</evidence>
<keyword evidence="4" id="KW-0863">Zinc-finger</keyword>